<feature type="domain" description="Helicase C-terminal" evidence="6">
    <location>
        <begin position="298"/>
        <end position="501"/>
    </location>
</feature>
<dbReference type="Gene3D" id="1.10.3380.30">
    <property type="match status" value="1"/>
</dbReference>
<gene>
    <name evidence="7" type="ORF">PYX00_011594</name>
</gene>
<dbReference type="GO" id="GO:0005524">
    <property type="term" value="F:ATP binding"/>
    <property type="evidence" value="ECO:0007669"/>
    <property type="project" value="UniProtKB-KW"/>
</dbReference>
<keyword evidence="1" id="KW-0547">Nucleotide-binding</keyword>
<sequence>MFDEKSISIFEDTSAVQRIVRAVAGEQQECLAAVDVFKTEDTRHESIVPSAVPYIPMPATHPHFHAKKYGFELDLFQKISLCALERGESVLVAAHTSSGKTAVAEYAIAMSIARNQRVVYTSPIKALSNQKYRELQLEFKDVGLMTGDVTLNPHASCIVMTTEILRNMLYRGSEVLREVSWVVFDEIHYMRDKERGVVWEETIILLPDHVRMVFLSATIPNAGEFARWVAKTHSQVVHVVYTEKRPTPLTHYVMPKGGRGLYKVKGHDDRTGRDVFDRAAFSKAMKSMGTKKRVDDSDMRNIIKILLEQKCLPTIVFSFSRKDCERFALAVENDFLGDEEKASVRMIFKNALSSLRREDRELPLIQNLLPLLLRGVGIHHSGLLPILKEIVEILFQENLLKILFATETFSIGLNMPAKSVVFTALKKFDGTERRVVSSGEYIQMSGRAGRRGIDEKGVVIAVMGDILTMGEGGEHIQRGAGQAEQCLLPVLNMVLNLMRVEGLDPLYLLSRSFFHFQKQNERMELERAVSWLYEKIPEEPVCGAEYFGLYRRRNELKMERNRELRNAMCQKSTSTPIAKGTVVDLFYLEDGVPYCVKTAVVNSYGSEDVECCFFADGGIVKKTFPADAIERVYKGSAKIETRTFFRKFEPLRLRTCLDAKIDDMEKELCSHENFVPFDRCLLCNELSKSCIKSCKFVDAFNRRLALAAHSAPVPGSEDSFLRSFLGPHPNTLVEFFRREKIRSIYESKYREYQKMVEIYHMEECQKMIKVLRRMEYCDEHSILEKGKIACEISSGDELILTEMIFNGEFSGMGVEDAVSLLSCFVFEEWQQEEVGVSEESLDKYKMLKATAQRIVAVLHDCNLRVDADAYVQKFSYELMDVVKMWVCGHTFLEICSRTPVFEGSIIRCFRRLEELLRQLCSAAREVCHQNIEEHCNKCQVLADVGDICERNKERGVHIRQDGDVEVLPVYDRSPLQVAVYVGHYIEQTHHKCKQASVHRQEGKKPHLHVSKHVYLTHTYCTVYQNVDAHEHDCAVVCSSFCALQSSKRRQTQWRPERGEFLLSDATAGACCLVQGYGCRVRQKELPMEEDIRSLLSTRKLSKSTIRELERRGKAARGFSYIPYLVQVVYDVPNLDRHPTSRILELLDRMFAAPQRFQREIGKIGGYLKARDDLFQAFLLFVENRRVKDDLYYWHPGIEHTNIFSFVCDLLGDVSSLILLHVTRSLIVDSTAPWSLVEMLEARLSPSVHSQISVMARDIEVFKDEAGGQAPRNNLPTAESTEFRRVIVSHAYWTDAKCRPFSFFEIEQPVHSDRKYFPCSCLSMVEVEFVGRERVVVLVTLKAFEDLLLKREDSKPYWVRLGIVDEDWEFVV</sequence>
<keyword evidence="3" id="KW-0347">Helicase</keyword>
<dbReference type="InterPro" id="IPR012961">
    <property type="entry name" value="Ski2/MTR4_C"/>
</dbReference>
<dbReference type="PANTHER" id="PTHR12131">
    <property type="entry name" value="ATP-DEPENDENT RNA AND DNA HELICASE"/>
    <property type="match status" value="1"/>
</dbReference>
<dbReference type="InterPro" id="IPR014001">
    <property type="entry name" value="Helicase_ATP-bd"/>
</dbReference>
<dbReference type="SUPFAM" id="SSF52540">
    <property type="entry name" value="P-loop containing nucleoside triphosphate hydrolases"/>
    <property type="match status" value="1"/>
</dbReference>
<dbReference type="PROSITE" id="PS51194">
    <property type="entry name" value="HELICASE_CTER"/>
    <property type="match status" value="1"/>
</dbReference>
<keyword evidence="4" id="KW-0067">ATP-binding</keyword>
<evidence type="ECO:0000256" key="1">
    <source>
        <dbReference type="ARBA" id="ARBA00022741"/>
    </source>
</evidence>
<dbReference type="SMART" id="SM00490">
    <property type="entry name" value="HELICc"/>
    <property type="match status" value="1"/>
</dbReference>
<dbReference type="SMART" id="SM00487">
    <property type="entry name" value="DEXDc"/>
    <property type="match status" value="1"/>
</dbReference>
<dbReference type="GO" id="GO:0003676">
    <property type="term" value="F:nucleic acid binding"/>
    <property type="evidence" value="ECO:0007669"/>
    <property type="project" value="InterPro"/>
</dbReference>
<proteinExistence type="predicted"/>
<comment type="caution">
    <text evidence="7">The sequence shown here is derived from an EMBL/GenBank/DDBJ whole genome shotgun (WGS) entry which is preliminary data.</text>
</comment>
<dbReference type="PROSITE" id="PS51192">
    <property type="entry name" value="HELICASE_ATP_BIND_1"/>
    <property type="match status" value="1"/>
</dbReference>
<dbReference type="Gene3D" id="3.40.50.300">
    <property type="entry name" value="P-loop containing nucleotide triphosphate hydrolases"/>
    <property type="match status" value="2"/>
</dbReference>
<dbReference type="GO" id="GO:0016787">
    <property type="term" value="F:hydrolase activity"/>
    <property type="evidence" value="ECO:0007669"/>
    <property type="project" value="UniProtKB-KW"/>
</dbReference>
<dbReference type="GO" id="GO:0004386">
    <property type="term" value="F:helicase activity"/>
    <property type="evidence" value="ECO:0007669"/>
    <property type="project" value="UniProtKB-KW"/>
</dbReference>
<dbReference type="EMBL" id="JARGDH010000006">
    <property type="protein sequence ID" value="KAL0265877.1"/>
    <property type="molecule type" value="Genomic_DNA"/>
</dbReference>
<evidence type="ECO:0000256" key="3">
    <source>
        <dbReference type="ARBA" id="ARBA00022806"/>
    </source>
</evidence>
<dbReference type="InterPro" id="IPR001650">
    <property type="entry name" value="Helicase_C-like"/>
</dbReference>
<reference evidence="7" key="1">
    <citation type="journal article" date="2024" name="Gigascience">
        <title>Chromosome-level genome of the poultry shaft louse Menopon gallinae provides insight into the host-switching and adaptive evolution of parasitic lice.</title>
        <authorList>
            <person name="Xu Y."/>
            <person name="Ma L."/>
            <person name="Liu S."/>
            <person name="Liang Y."/>
            <person name="Liu Q."/>
            <person name="He Z."/>
            <person name="Tian L."/>
            <person name="Duan Y."/>
            <person name="Cai W."/>
            <person name="Li H."/>
            <person name="Song F."/>
        </authorList>
    </citation>
    <scope>NUCLEOTIDE SEQUENCE</scope>
    <source>
        <strain evidence="7">Cailab_2023a</strain>
    </source>
</reference>
<name>A0AAW2H7U7_9NEOP</name>
<dbReference type="GO" id="GO:0005634">
    <property type="term" value="C:nucleus"/>
    <property type="evidence" value="ECO:0007669"/>
    <property type="project" value="TreeGrafter"/>
</dbReference>
<dbReference type="CDD" id="cd18795">
    <property type="entry name" value="SF2_C_Ski2"/>
    <property type="match status" value="1"/>
</dbReference>
<dbReference type="InterPro" id="IPR011545">
    <property type="entry name" value="DEAD/DEAH_box_helicase_dom"/>
</dbReference>
<evidence type="ECO:0000259" key="5">
    <source>
        <dbReference type="PROSITE" id="PS51192"/>
    </source>
</evidence>
<dbReference type="InterPro" id="IPR050699">
    <property type="entry name" value="RNA-DNA_Helicase"/>
</dbReference>
<evidence type="ECO:0008006" key="8">
    <source>
        <dbReference type="Google" id="ProtNLM"/>
    </source>
</evidence>
<dbReference type="InterPro" id="IPR027417">
    <property type="entry name" value="P-loop_NTPase"/>
</dbReference>
<organism evidence="7">
    <name type="scientific">Menopon gallinae</name>
    <name type="common">poultry shaft louse</name>
    <dbReference type="NCBI Taxonomy" id="328185"/>
    <lineage>
        <taxon>Eukaryota</taxon>
        <taxon>Metazoa</taxon>
        <taxon>Ecdysozoa</taxon>
        <taxon>Arthropoda</taxon>
        <taxon>Hexapoda</taxon>
        <taxon>Insecta</taxon>
        <taxon>Pterygota</taxon>
        <taxon>Neoptera</taxon>
        <taxon>Paraneoptera</taxon>
        <taxon>Psocodea</taxon>
        <taxon>Troctomorpha</taxon>
        <taxon>Phthiraptera</taxon>
        <taxon>Amblycera</taxon>
        <taxon>Menoponidae</taxon>
        <taxon>Menopon</taxon>
    </lineage>
</organism>
<dbReference type="PANTHER" id="PTHR12131:SF7">
    <property type="entry name" value="EXOSOME RNA HELICASE MTR4"/>
    <property type="match status" value="1"/>
</dbReference>
<dbReference type="FunFam" id="3.40.50.300:FF:000083">
    <property type="entry name" value="ATP-dependent RNA helicase DOB1"/>
    <property type="match status" value="1"/>
</dbReference>
<protein>
    <recommendedName>
        <fullName evidence="8">ATP-dependent RNA helicase</fullName>
    </recommendedName>
</protein>
<keyword evidence="2" id="KW-0378">Hydrolase</keyword>
<dbReference type="Pfam" id="PF08148">
    <property type="entry name" value="DSHCT"/>
    <property type="match status" value="1"/>
</dbReference>
<evidence type="ECO:0000259" key="6">
    <source>
        <dbReference type="PROSITE" id="PS51194"/>
    </source>
</evidence>
<evidence type="ECO:0000256" key="4">
    <source>
        <dbReference type="ARBA" id="ARBA00022840"/>
    </source>
</evidence>
<accession>A0AAW2H7U7</accession>
<dbReference type="Pfam" id="PF00270">
    <property type="entry name" value="DEAD"/>
    <property type="match status" value="1"/>
</dbReference>
<dbReference type="GO" id="GO:0000460">
    <property type="term" value="P:maturation of 5.8S rRNA"/>
    <property type="evidence" value="ECO:0007669"/>
    <property type="project" value="TreeGrafter"/>
</dbReference>
<evidence type="ECO:0000313" key="7">
    <source>
        <dbReference type="EMBL" id="KAL0265877.1"/>
    </source>
</evidence>
<dbReference type="SMART" id="SM01142">
    <property type="entry name" value="DSHCT"/>
    <property type="match status" value="1"/>
</dbReference>
<evidence type="ECO:0000256" key="2">
    <source>
        <dbReference type="ARBA" id="ARBA00022801"/>
    </source>
</evidence>
<feature type="domain" description="Helicase ATP-binding" evidence="5">
    <location>
        <begin position="81"/>
        <end position="237"/>
    </location>
</feature>